<keyword evidence="1" id="KW-0812">Transmembrane</keyword>
<keyword evidence="1" id="KW-0472">Membrane</keyword>
<gene>
    <name evidence="2" type="ORF">RA955_00590</name>
</gene>
<feature type="transmembrane region" description="Helical" evidence="1">
    <location>
        <begin position="7"/>
        <end position="24"/>
    </location>
</feature>
<protein>
    <submittedName>
        <fullName evidence="2">Uncharacterized protein</fullName>
    </submittedName>
</protein>
<proteinExistence type="predicted"/>
<keyword evidence="1" id="KW-1133">Transmembrane helix</keyword>
<dbReference type="Proteomes" id="UP001223761">
    <property type="component" value="Chromosome"/>
</dbReference>
<organism evidence="2 3">
    <name type="scientific">Geobacillus proteiniphilus</name>
    <dbReference type="NCBI Taxonomy" id="860353"/>
    <lineage>
        <taxon>Bacteria</taxon>
        <taxon>Bacillati</taxon>
        <taxon>Bacillota</taxon>
        <taxon>Bacilli</taxon>
        <taxon>Bacillales</taxon>
        <taxon>Anoxybacillaceae</taxon>
        <taxon>Geobacillus</taxon>
    </lineage>
</organism>
<keyword evidence="3" id="KW-1185">Reference proteome</keyword>
<sequence>MPLIRWVVFALTAAAASFLAWIIIGNTLGERGDGAFSLTAVIALQNCVIIVMLAAVLARLNGR</sequence>
<evidence type="ECO:0000256" key="1">
    <source>
        <dbReference type="SAM" id="Phobius"/>
    </source>
</evidence>
<name>A0ABY9MFH7_9BACL</name>
<evidence type="ECO:0000313" key="3">
    <source>
        <dbReference type="Proteomes" id="UP001223761"/>
    </source>
</evidence>
<accession>A0ABY9MFH7</accession>
<reference evidence="2 3" key="1">
    <citation type="submission" date="2023-08" db="EMBL/GenBank/DDBJ databases">
        <title>Genome sequencing of the thermostable Gram positive bacteria Geobacillus proteiniphilus strain T-6.</title>
        <authorList>
            <person name="Shulami S."/>
            <person name="Shoham Y."/>
        </authorList>
    </citation>
    <scope>NUCLEOTIDE SEQUENCE [LARGE SCALE GENOMIC DNA]</scope>
    <source>
        <strain evidence="2 3">T-6</strain>
    </source>
</reference>
<dbReference type="RefSeq" id="WP_079936022.1">
    <property type="nucleotide sequence ID" value="NZ_CP133076.1"/>
</dbReference>
<evidence type="ECO:0000313" key="2">
    <source>
        <dbReference type="EMBL" id="WMJ16686.1"/>
    </source>
</evidence>
<feature type="transmembrane region" description="Helical" evidence="1">
    <location>
        <begin position="36"/>
        <end position="58"/>
    </location>
</feature>
<dbReference type="EMBL" id="CP133076">
    <property type="protein sequence ID" value="WMJ16686.1"/>
    <property type="molecule type" value="Genomic_DNA"/>
</dbReference>